<dbReference type="Proteomes" id="UP000499080">
    <property type="component" value="Unassembled WGS sequence"/>
</dbReference>
<proteinExistence type="predicted"/>
<evidence type="ECO:0000313" key="2">
    <source>
        <dbReference type="Proteomes" id="UP000499080"/>
    </source>
</evidence>
<name>A0A4Y2LSY9_ARAVE</name>
<dbReference type="AlphaFoldDB" id="A0A4Y2LSY9"/>
<keyword evidence="2" id="KW-1185">Reference proteome</keyword>
<reference evidence="1 2" key="1">
    <citation type="journal article" date="2019" name="Sci. Rep.">
        <title>Orb-weaving spider Araneus ventricosus genome elucidates the spidroin gene catalogue.</title>
        <authorList>
            <person name="Kono N."/>
            <person name="Nakamura H."/>
            <person name="Ohtoshi R."/>
            <person name="Moran D.A.P."/>
            <person name="Shinohara A."/>
            <person name="Yoshida Y."/>
            <person name="Fujiwara M."/>
            <person name="Mori M."/>
            <person name="Tomita M."/>
            <person name="Arakawa K."/>
        </authorList>
    </citation>
    <scope>NUCLEOTIDE SEQUENCE [LARGE SCALE GENOMIC DNA]</scope>
</reference>
<comment type="caution">
    <text evidence="1">The sequence shown here is derived from an EMBL/GenBank/DDBJ whole genome shotgun (WGS) entry which is preliminary data.</text>
</comment>
<protein>
    <submittedName>
        <fullName evidence="1">Uncharacterized protein</fullName>
    </submittedName>
</protein>
<accession>A0A4Y2LSY9</accession>
<gene>
    <name evidence="1" type="ORF">AVEN_220358_1</name>
</gene>
<organism evidence="1 2">
    <name type="scientific">Araneus ventricosus</name>
    <name type="common">Orbweaver spider</name>
    <name type="synonym">Epeira ventricosa</name>
    <dbReference type="NCBI Taxonomy" id="182803"/>
    <lineage>
        <taxon>Eukaryota</taxon>
        <taxon>Metazoa</taxon>
        <taxon>Ecdysozoa</taxon>
        <taxon>Arthropoda</taxon>
        <taxon>Chelicerata</taxon>
        <taxon>Arachnida</taxon>
        <taxon>Araneae</taxon>
        <taxon>Araneomorphae</taxon>
        <taxon>Entelegynae</taxon>
        <taxon>Araneoidea</taxon>
        <taxon>Araneidae</taxon>
        <taxon>Araneus</taxon>
    </lineage>
</organism>
<sequence length="126" mass="14018">MSLTEHYRSSLVGVNGNTPARAPFFDFNKSTLKSSCNQFSSAALGQDCRVISKEAVCDVVVHRKICKLNRLMYKIHEGSEKDILSRTMATASEVREKLVCLIDFINPFIIAARRAVKLEIGPLITS</sequence>
<dbReference type="EMBL" id="BGPR01006312">
    <property type="protein sequence ID" value="GBN17908.1"/>
    <property type="molecule type" value="Genomic_DNA"/>
</dbReference>
<evidence type="ECO:0000313" key="1">
    <source>
        <dbReference type="EMBL" id="GBN17908.1"/>
    </source>
</evidence>